<dbReference type="InterPro" id="IPR049152">
    <property type="entry name" value="EFR3-like_ARM"/>
</dbReference>
<dbReference type="Proteomes" id="UP000823388">
    <property type="component" value="Chromosome 1K"/>
</dbReference>
<dbReference type="AlphaFoldDB" id="A0A8T0X2K1"/>
<reference evidence="2" key="1">
    <citation type="submission" date="2020-05" db="EMBL/GenBank/DDBJ databases">
        <title>WGS assembly of Panicum virgatum.</title>
        <authorList>
            <person name="Lovell J.T."/>
            <person name="Jenkins J."/>
            <person name="Shu S."/>
            <person name="Juenger T.E."/>
            <person name="Schmutz J."/>
        </authorList>
    </citation>
    <scope>NUCLEOTIDE SEQUENCE</scope>
    <source>
        <strain evidence="2">AP13</strain>
    </source>
</reference>
<dbReference type="Gene3D" id="1.25.10.10">
    <property type="entry name" value="Leucine-rich Repeat Variant"/>
    <property type="match status" value="1"/>
</dbReference>
<dbReference type="InterPro" id="IPR016024">
    <property type="entry name" value="ARM-type_fold"/>
</dbReference>
<evidence type="ECO:0000256" key="1">
    <source>
        <dbReference type="SAM" id="MobiDB-lite"/>
    </source>
</evidence>
<dbReference type="EMBL" id="CM029037">
    <property type="protein sequence ID" value="KAG2655961.1"/>
    <property type="molecule type" value="Genomic_DNA"/>
</dbReference>
<accession>A0A8T0X2K1</accession>
<dbReference type="PANTHER" id="PTHR46087:SF20">
    <property type="entry name" value="OS02G0143200 PROTEIN"/>
    <property type="match status" value="1"/>
</dbReference>
<comment type="caution">
    <text evidence="2">The sequence shown here is derived from an EMBL/GenBank/DDBJ whole genome shotgun (WGS) entry which is preliminary data.</text>
</comment>
<feature type="compositionally biased region" description="Polar residues" evidence="1">
    <location>
        <begin position="616"/>
        <end position="638"/>
    </location>
</feature>
<sequence length="964" mass="107395">MGLNGAVSGVVSRKVLPACGGLCYLCPSLRARSRQPVKRYKKIIADIFPSAQEDEPNERRIGKLCEYVARNPHRVPKITDYLEQRCYKELRREQYGYAKVVVLIYRRLLVSCKEQIPLLASSLLNIIQTLLDQSRQDDMRIIGCETLFDFVVTQVDGTYQFNLEELVPRLCKLSQVVREDEKAHALRAAALQSLSAMVWFMGEHSHISSEFDNVVQVVLESYEPEKVQKDSRTIENPGGQWVEEVLKIEGHASPSPISVSEIPSWKSIVGDNGGIHLPMEDAKDPYFWSRICVHNMATLSREATTFRRVMDSLFRHFDNTNSWSSKNGLALCVLLDMQMFMENSGKNINLMISVLVKHLEHKAILRQPEMQLSIVEVISALAEQSRAQASAATIGAISDLVRHMKKTLQIALGSKDLEVVKWNDKLRKAFDACIVQLSKKVGDAGPVLDMMSVMLENISHTPLVAIATTSAVYRTAQIIASIPNLSYKNKVFSEALFHQLLLAMVHPDHETRVAAHRIFSVVIVPSSVSPFPNLKSPDQCRKHEVQRTLSRAVSVFSSSAALFDKLRWEKNSFRENVHEEIMSRILHGTDNGTATPNDLQGSQSLRHSLKVSSASQKYSSTSLKESQNSLTEATNETEPTVLRLSGHQAALLLSSIWAQAISPKNTPRNYEAIAHTYCLLLLFLGSKTSIFEALAPSFQIAFSLMSHSLGRTESLSPSRRRSLFTLATSMIVFASRAFNIAPLLPICRSMLNDGTSELENIRSQLLSDFSPDDMCPNSTHFFESPGKDAESRYDDDTNYQEAELIDVANDNYMFTEVSASTPGVPAITTNLLSIDELLETVVNDTSSQAQRCSVPAAPNIPFQEMTSHCEALSMGKHHKMSVLMSFRHSRQASIVPNDQVNHIEAGYTSNEQNTNPFLRQILDGYPQSLTAGGGEQQTDGDVQQQLLRLPASSPYDNFLKAAGC</sequence>
<keyword evidence="3" id="KW-1185">Reference proteome</keyword>
<evidence type="ECO:0000313" key="3">
    <source>
        <dbReference type="Proteomes" id="UP000823388"/>
    </source>
</evidence>
<protein>
    <recommendedName>
        <fullName evidence="4">ARM repeat superfamily protein</fullName>
    </recommendedName>
</protein>
<dbReference type="InterPro" id="IPR011989">
    <property type="entry name" value="ARM-like"/>
</dbReference>
<dbReference type="InterPro" id="IPR055296">
    <property type="entry name" value="SRL2-like"/>
</dbReference>
<evidence type="ECO:0008006" key="4">
    <source>
        <dbReference type="Google" id="ProtNLM"/>
    </source>
</evidence>
<organism evidence="2 3">
    <name type="scientific">Panicum virgatum</name>
    <name type="common">Blackwell switchgrass</name>
    <dbReference type="NCBI Taxonomy" id="38727"/>
    <lineage>
        <taxon>Eukaryota</taxon>
        <taxon>Viridiplantae</taxon>
        <taxon>Streptophyta</taxon>
        <taxon>Embryophyta</taxon>
        <taxon>Tracheophyta</taxon>
        <taxon>Spermatophyta</taxon>
        <taxon>Magnoliopsida</taxon>
        <taxon>Liliopsida</taxon>
        <taxon>Poales</taxon>
        <taxon>Poaceae</taxon>
        <taxon>PACMAD clade</taxon>
        <taxon>Panicoideae</taxon>
        <taxon>Panicodae</taxon>
        <taxon>Paniceae</taxon>
        <taxon>Panicinae</taxon>
        <taxon>Panicum</taxon>
        <taxon>Panicum sect. Hiantes</taxon>
    </lineage>
</organism>
<dbReference type="SUPFAM" id="SSF48371">
    <property type="entry name" value="ARM repeat"/>
    <property type="match status" value="1"/>
</dbReference>
<proteinExistence type="predicted"/>
<name>A0A8T0X2K1_PANVG</name>
<dbReference type="PANTHER" id="PTHR46087">
    <property type="entry name" value="PUTATIVE, EXPRESSED-RELATED"/>
    <property type="match status" value="1"/>
</dbReference>
<feature type="region of interest" description="Disordered" evidence="1">
    <location>
        <begin position="616"/>
        <end position="639"/>
    </location>
</feature>
<evidence type="ECO:0000313" key="2">
    <source>
        <dbReference type="EMBL" id="KAG2655961.1"/>
    </source>
</evidence>
<dbReference type="Pfam" id="PF21052">
    <property type="entry name" value="EFR3_ARM"/>
    <property type="match status" value="1"/>
</dbReference>
<gene>
    <name evidence="2" type="ORF">PVAP13_1KG045300</name>
</gene>